<accession>A0A3A3G4F4</accession>
<keyword evidence="1" id="KW-0238">DNA-binding</keyword>
<name>A0A3A3G4F4_9BURK</name>
<dbReference type="PROSITE" id="PS50937">
    <property type="entry name" value="HTH_MERR_2"/>
    <property type="match status" value="1"/>
</dbReference>
<dbReference type="PRINTS" id="PR00040">
    <property type="entry name" value="HTHMERR"/>
</dbReference>
<dbReference type="SUPFAM" id="SSF46955">
    <property type="entry name" value="Putative DNA-binding domain"/>
    <property type="match status" value="1"/>
</dbReference>
<sequence>MHVGELAKKTGCDIETIRSFEKSGVLAEPDRNSSGYRDYQAEHLERLQFIRHCRSLQPGHPEIRNIKVRTRFSRRPVGGY</sequence>
<dbReference type="EMBL" id="QYUO01000002">
    <property type="protein sequence ID" value="RJF96306.1"/>
    <property type="molecule type" value="Genomic_DNA"/>
</dbReference>
<dbReference type="Gene3D" id="1.10.1660.10">
    <property type="match status" value="1"/>
</dbReference>
<dbReference type="AlphaFoldDB" id="A0A3A3G4F4"/>
<proteinExistence type="predicted"/>
<dbReference type="InterPro" id="IPR000551">
    <property type="entry name" value="MerR-type_HTH_dom"/>
</dbReference>
<feature type="domain" description="HTH merR-type" evidence="2">
    <location>
        <begin position="1"/>
        <end position="56"/>
    </location>
</feature>
<organism evidence="3 4">
    <name type="scientific">Noviherbaspirillum saxi</name>
    <dbReference type="NCBI Taxonomy" id="2320863"/>
    <lineage>
        <taxon>Bacteria</taxon>
        <taxon>Pseudomonadati</taxon>
        <taxon>Pseudomonadota</taxon>
        <taxon>Betaproteobacteria</taxon>
        <taxon>Burkholderiales</taxon>
        <taxon>Oxalobacteraceae</taxon>
        <taxon>Noviherbaspirillum</taxon>
    </lineage>
</organism>
<dbReference type="GO" id="GO:0003700">
    <property type="term" value="F:DNA-binding transcription factor activity"/>
    <property type="evidence" value="ECO:0007669"/>
    <property type="project" value="InterPro"/>
</dbReference>
<dbReference type="PANTHER" id="PTHR30204:SF92">
    <property type="entry name" value="HTH-TYPE TRANSCRIPTIONAL REGULATOR ZNTR"/>
    <property type="match status" value="1"/>
</dbReference>
<comment type="caution">
    <text evidence="3">The sequence shown here is derived from an EMBL/GenBank/DDBJ whole genome shotgun (WGS) entry which is preliminary data.</text>
</comment>
<keyword evidence="4" id="KW-1185">Reference proteome</keyword>
<protein>
    <submittedName>
        <fullName evidence="3">MerR family transcriptional regulator</fullName>
    </submittedName>
</protein>
<dbReference type="OrthoDB" id="9808480at2"/>
<evidence type="ECO:0000259" key="2">
    <source>
        <dbReference type="PROSITE" id="PS50937"/>
    </source>
</evidence>
<dbReference type="InterPro" id="IPR047057">
    <property type="entry name" value="MerR_fam"/>
</dbReference>
<dbReference type="Proteomes" id="UP000265955">
    <property type="component" value="Unassembled WGS sequence"/>
</dbReference>
<evidence type="ECO:0000256" key="1">
    <source>
        <dbReference type="ARBA" id="ARBA00023125"/>
    </source>
</evidence>
<dbReference type="GO" id="GO:0003677">
    <property type="term" value="F:DNA binding"/>
    <property type="evidence" value="ECO:0007669"/>
    <property type="project" value="UniProtKB-KW"/>
</dbReference>
<reference evidence="4" key="1">
    <citation type="submission" date="2018-09" db="EMBL/GenBank/DDBJ databases">
        <authorList>
            <person name="Zhu H."/>
        </authorList>
    </citation>
    <scope>NUCLEOTIDE SEQUENCE [LARGE SCALE GENOMIC DNA]</scope>
    <source>
        <strain evidence="4">K1R23-30</strain>
    </source>
</reference>
<evidence type="ECO:0000313" key="3">
    <source>
        <dbReference type="EMBL" id="RJF96306.1"/>
    </source>
</evidence>
<dbReference type="PANTHER" id="PTHR30204">
    <property type="entry name" value="REDOX-CYCLING DRUG-SENSING TRANSCRIPTIONAL ACTIVATOR SOXR"/>
    <property type="match status" value="1"/>
</dbReference>
<dbReference type="Pfam" id="PF13411">
    <property type="entry name" value="MerR_1"/>
    <property type="match status" value="1"/>
</dbReference>
<evidence type="ECO:0000313" key="4">
    <source>
        <dbReference type="Proteomes" id="UP000265955"/>
    </source>
</evidence>
<gene>
    <name evidence="3" type="ORF">D3871_19535</name>
</gene>
<dbReference type="SMART" id="SM00422">
    <property type="entry name" value="HTH_MERR"/>
    <property type="match status" value="1"/>
</dbReference>
<dbReference type="InterPro" id="IPR009061">
    <property type="entry name" value="DNA-bd_dom_put_sf"/>
</dbReference>